<sequence length="169" mass="19186">MFTFKAVIHKYEKNAEKTGWSFIYIPIDVSEALEPGNKKGFRVKGALDNFPIEGVSLIPVGGGEFIMPINATMRKGTHKATGSTLTVRIEIDPKEYILNSDFILCLEDVPRAYAYFKSLTRSHQNYFSKWIDAAKTELTKSKRITQSIQALSMELGYSEMMRMNKGNKF</sequence>
<dbReference type="KEGG" id="chu:CHU_1938"/>
<dbReference type="AlphaFoldDB" id="A0A6N4SS34"/>
<dbReference type="InterPro" id="IPR037079">
    <property type="entry name" value="AF2212/PG0164-like_sf"/>
</dbReference>
<keyword evidence="2" id="KW-1185">Reference proteome</keyword>
<dbReference type="SMR" id="A0A6N4SS34"/>
<name>A0A6N4SS34_CYTH3</name>
<gene>
    <name evidence="1" type="ordered locus">CHU_1938</name>
</gene>
<dbReference type="OrthoDB" id="9800461at2"/>
<reference evidence="1 2" key="1">
    <citation type="journal article" date="2007" name="Appl. Environ. Microbiol.">
        <title>Genome sequence of the cellulolytic gliding bacterium Cytophaga hutchinsonii.</title>
        <authorList>
            <person name="Xie G."/>
            <person name="Bruce D.C."/>
            <person name="Challacombe J.F."/>
            <person name="Chertkov O."/>
            <person name="Detter J.C."/>
            <person name="Gilna P."/>
            <person name="Han C.S."/>
            <person name="Lucas S."/>
            <person name="Misra M."/>
            <person name="Myers G.L."/>
            <person name="Richardson P."/>
            <person name="Tapia R."/>
            <person name="Thayer N."/>
            <person name="Thompson L.S."/>
            <person name="Brettin T.S."/>
            <person name="Henrissat B."/>
            <person name="Wilson D.B."/>
            <person name="McBride M.J."/>
        </authorList>
    </citation>
    <scope>NUCLEOTIDE SEQUENCE [LARGE SCALE GENOMIC DNA]</scope>
    <source>
        <strain evidence="2">ATCC 33406 / DSM 1761 / CIP 103989 / NBRC 15051 / NCIMB 9469 / D465</strain>
    </source>
</reference>
<dbReference type="RefSeq" id="WP_011585321.1">
    <property type="nucleotide sequence ID" value="NC_008255.1"/>
</dbReference>
<dbReference type="InterPro" id="IPR015018">
    <property type="entry name" value="DUF1905"/>
</dbReference>
<accession>A0A6N4SS34</accession>
<dbReference type="Proteomes" id="UP000001822">
    <property type="component" value="Chromosome"/>
</dbReference>
<organism evidence="1 2">
    <name type="scientific">Cytophaga hutchinsonii (strain ATCC 33406 / DSM 1761 / CIP 103989 / NBRC 15051 / NCIMB 9469 / D465)</name>
    <dbReference type="NCBI Taxonomy" id="269798"/>
    <lineage>
        <taxon>Bacteria</taxon>
        <taxon>Pseudomonadati</taxon>
        <taxon>Bacteroidota</taxon>
        <taxon>Cytophagia</taxon>
        <taxon>Cytophagales</taxon>
        <taxon>Cytophagaceae</taxon>
        <taxon>Cytophaga</taxon>
    </lineage>
</organism>
<dbReference type="Pfam" id="PF08922">
    <property type="entry name" value="DUF1905"/>
    <property type="match status" value="1"/>
</dbReference>
<dbReference type="Pfam" id="PF13376">
    <property type="entry name" value="OmdA"/>
    <property type="match status" value="1"/>
</dbReference>
<proteinExistence type="predicted"/>
<dbReference type="SUPFAM" id="SSF141694">
    <property type="entry name" value="AF2212/PG0164-like"/>
    <property type="match status" value="1"/>
</dbReference>
<evidence type="ECO:0000313" key="1">
    <source>
        <dbReference type="EMBL" id="ABG59204.1"/>
    </source>
</evidence>
<dbReference type="EMBL" id="CP000383">
    <property type="protein sequence ID" value="ABG59204.1"/>
    <property type="molecule type" value="Genomic_DNA"/>
</dbReference>
<evidence type="ECO:0000313" key="2">
    <source>
        <dbReference type="Proteomes" id="UP000001822"/>
    </source>
</evidence>
<evidence type="ECO:0008006" key="3">
    <source>
        <dbReference type="Google" id="ProtNLM"/>
    </source>
</evidence>
<dbReference type="Gene3D" id="2.40.30.100">
    <property type="entry name" value="AF2212/PG0164-like"/>
    <property type="match status" value="1"/>
</dbReference>
<protein>
    <recommendedName>
        <fullName evidence="3">DUF1905 domain-containing protein</fullName>
    </recommendedName>
</protein>